<evidence type="ECO:0000256" key="8">
    <source>
        <dbReference type="SAM" id="MobiDB-lite"/>
    </source>
</evidence>
<name>A0A177WZ42_BATDL</name>
<evidence type="ECO:0000256" key="3">
    <source>
        <dbReference type="ARBA" id="ARBA00022553"/>
    </source>
</evidence>
<evidence type="ECO:0000313" key="11">
    <source>
        <dbReference type="Proteomes" id="UP000077115"/>
    </source>
</evidence>
<dbReference type="InterPro" id="IPR019194">
    <property type="entry name" value="Tscrpt_elong_fac_Eaf_N"/>
</dbReference>
<evidence type="ECO:0000256" key="7">
    <source>
        <dbReference type="ARBA" id="ARBA00023242"/>
    </source>
</evidence>
<dbReference type="GO" id="GO:0006368">
    <property type="term" value="P:transcription elongation by RNA polymerase II"/>
    <property type="evidence" value="ECO:0007669"/>
    <property type="project" value="InterPro"/>
</dbReference>
<dbReference type="GO" id="GO:0003711">
    <property type="term" value="F:transcription elongation factor activity"/>
    <property type="evidence" value="ECO:0007669"/>
    <property type="project" value="TreeGrafter"/>
</dbReference>
<evidence type="ECO:0000259" key="9">
    <source>
        <dbReference type="Pfam" id="PF09816"/>
    </source>
</evidence>
<sequence>MSDASVNARVPVRLGQTFLESACGGSSTSRSEGFVASASNPKPLYAYHTLKYLLRPDHVDYSKPGVLAKEADNQNWTVTLPGLQPSEPNQQFTSPLVSSKEVECILIYDPETKSYVLEHINSNFNLNPQRRSAQSSLAAHGVTTAAVTNINDAEKSPPQTISRTADSNSSQPTINTHPHSISNINSHTGTKKNTGPRIKLQTIPRSAVQPLSAEPRPAFGASIKKVVSNKSNPEIDKHSIDSSKPKPAEPQPYISSIKVPPPAIPEPVVDSKTLDPVLSDSLEDEYGIDMYMDEALQSPMADFIMDDQLASHEDPHIASNADTVKSTDWEEVGSHPIKELYSNDCNSQPDIFEVNTPNLTRPSGPISLSAAIDGNNQSSSDEGSSAED</sequence>
<comment type="similarity">
    <text evidence="2">Belongs to the EAF family.</text>
</comment>
<feature type="compositionally biased region" description="Polar residues" evidence="8">
    <location>
        <begin position="374"/>
        <end position="388"/>
    </location>
</feature>
<dbReference type="eggNOG" id="ENOG502SEGQ">
    <property type="taxonomic scope" value="Eukaryota"/>
</dbReference>
<dbReference type="Pfam" id="PF09816">
    <property type="entry name" value="EAF"/>
    <property type="match status" value="1"/>
</dbReference>
<evidence type="ECO:0000313" key="10">
    <source>
        <dbReference type="EMBL" id="OAJ44781.1"/>
    </source>
</evidence>
<dbReference type="VEuPathDB" id="FungiDB:BDEG_27976"/>
<dbReference type="PANTHER" id="PTHR15970:SF2">
    <property type="entry name" value="ELL-ASSOCIATED FACTOR EAF"/>
    <property type="match status" value="1"/>
</dbReference>
<comment type="subcellular location">
    <subcellularLocation>
        <location evidence="1">Nucleus</location>
    </subcellularLocation>
</comment>
<dbReference type="AlphaFoldDB" id="A0A177WZ42"/>
<dbReference type="EMBL" id="DS022313">
    <property type="protein sequence ID" value="OAJ44781.1"/>
    <property type="molecule type" value="Genomic_DNA"/>
</dbReference>
<protein>
    <recommendedName>
        <fullName evidence="9">Transcription elongation factor Eaf N-terminal domain-containing protein</fullName>
    </recommendedName>
</protein>
<dbReference type="OrthoDB" id="125903at2759"/>
<keyword evidence="6" id="KW-0804">Transcription</keyword>
<keyword evidence="4" id="KW-0805">Transcription regulation</keyword>
<gene>
    <name evidence="10" type="ORF">BDEG_27976</name>
</gene>
<evidence type="ECO:0000256" key="1">
    <source>
        <dbReference type="ARBA" id="ARBA00004123"/>
    </source>
</evidence>
<keyword evidence="3" id="KW-0597">Phosphoprotein</keyword>
<dbReference type="PANTHER" id="PTHR15970">
    <property type="entry name" value="ELL-ASSOCIATED FACTOR EAF"/>
    <property type="match status" value="1"/>
</dbReference>
<dbReference type="Proteomes" id="UP000077115">
    <property type="component" value="Unassembled WGS sequence"/>
</dbReference>
<organism evidence="10 11">
    <name type="scientific">Batrachochytrium dendrobatidis (strain JEL423)</name>
    <dbReference type="NCBI Taxonomy" id="403673"/>
    <lineage>
        <taxon>Eukaryota</taxon>
        <taxon>Fungi</taxon>
        <taxon>Fungi incertae sedis</taxon>
        <taxon>Chytridiomycota</taxon>
        <taxon>Chytridiomycota incertae sedis</taxon>
        <taxon>Chytridiomycetes</taxon>
        <taxon>Rhizophydiales</taxon>
        <taxon>Rhizophydiales incertae sedis</taxon>
        <taxon>Batrachochytrium</taxon>
    </lineage>
</organism>
<feature type="compositionally biased region" description="Polar residues" evidence="8">
    <location>
        <begin position="148"/>
        <end position="193"/>
    </location>
</feature>
<dbReference type="GO" id="GO:0032783">
    <property type="term" value="C:super elongation complex"/>
    <property type="evidence" value="ECO:0007669"/>
    <property type="project" value="InterPro"/>
</dbReference>
<keyword evidence="5" id="KW-0010">Activator</keyword>
<feature type="region of interest" description="Disordered" evidence="8">
    <location>
        <begin position="148"/>
        <end position="262"/>
    </location>
</feature>
<evidence type="ECO:0000256" key="4">
    <source>
        <dbReference type="ARBA" id="ARBA00023015"/>
    </source>
</evidence>
<accession>A0A177WZ42</accession>
<evidence type="ECO:0000256" key="5">
    <source>
        <dbReference type="ARBA" id="ARBA00023159"/>
    </source>
</evidence>
<dbReference type="STRING" id="403673.A0A177WZ42"/>
<dbReference type="InterPro" id="IPR027093">
    <property type="entry name" value="EAF_fam"/>
</dbReference>
<proteinExistence type="inferred from homology"/>
<keyword evidence="7" id="KW-0539">Nucleus</keyword>
<feature type="domain" description="Transcription elongation factor Eaf N-terminal" evidence="9">
    <location>
        <begin position="11"/>
        <end position="130"/>
    </location>
</feature>
<feature type="region of interest" description="Disordered" evidence="8">
    <location>
        <begin position="360"/>
        <end position="388"/>
    </location>
</feature>
<feature type="compositionally biased region" description="Basic and acidic residues" evidence="8">
    <location>
        <begin position="233"/>
        <end position="247"/>
    </location>
</feature>
<evidence type="ECO:0000256" key="6">
    <source>
        <dbReference type="ARBA" id="ARBA00023163"/>
    </source>
</evidence>
<reference evidence="10 11" key="2">
    <citation type="submission" date="2016-05" db="EMBL/GenBank/DDBJ databases">
        <title>Lineage-specific infection strategies underlie the spectrum of fungal disease in amphibians.</title>
        <authorList>
            <person name="Cuomo C.A."/>
            <person name="Farrer R.A."/>
            <person name="James T."/>
            <person name="Longcore J."/>
            <person name="Birren B."/>
        </authorList>
    </citation>
    <scope>NUCLEOTIDE SEQUENCE [LARGE SCALE GENOMIC DNA]</scope>
    <source>
        <strain evidence="10 11">JEL423</strain>
    </source>
</reference>
<evidence type="ECO:0000256" key="2">
    <source>
        <dbReference type="ARBA" id="ARBA00007798"/>
    </source>
</evidence>
<reference evidence="10 11" key="1">
    <citation type="submission" date="2006-10" db="EMBL/GenBank/DDBJ databases">
        <title>The Genome Sequence of Batrachochytrium dendrobatidis JEL423.</title>
        <authorList>
            <consortium name="The Broad Institute Genome Sequencing Platform"/>
            <person name="Birren B."/>
            <person name="Lander E."/>
            <person name="Galagan J."/>
            <person name="Cuomo C."/>
            <person name="Devon K."/>
            <person name="Jaffe D."/>
            <person name="Butler J."/>
            <person name="Alvarez P."/>
            <person name="Gnerre S."/>
            <person name="Grabherr M."/>
            <person name="Kleber M."/>
            <person name="Mauceli E."/>
            <person name="Brockman W."/>
            <person name="Young S."/>
            <person name="LaButti K."/>
            <person name="Sykes S."/>
            <person name="DeCaprio D."/>
            <person name="Crawford M."/>
            <person name="Koehrsen M."/>
            <person name="Engels R."/>
            <person name="Montgomery P."/>
            <person name="Pearson M."/>
            <person name="Howarth C."/>
            <person name="Larson L."/>
            <person name="White J."/>
            <person name="O'Leary S."/>
            <person name="Kodira C."/>
            <person name="Zeng Q."/>
            <person name="Yandava C."/>
            <person name="Alvarado L."/>
            <person name="Longcore J."/>
            <person name="James T."/>
        </authorList>
    </citation>
    <scope>NUCLEOTIDE SEQUENCE [LARGE SCALE GENOMIC DNA]</scope>
    <source>
        <strain evidence="10 11">JEL423</strain>
    </source>
</reference>